<feature type="compositionally biased region" description="Basic residues" evidence="1">
    <location>
        <begin position="141"/>
        <end position="160"/>
    </location>
</feature>
<comment type="caution">
    <text evidence="2">The sequence shown here is derived from an EMBL/GenBank/DDBJ whole genome shotgun (WGS) entry which is preliminary data.</text>
</comment>
<feature type="compositionally biased region" description="Low complexity" evidence="1">
    <location>
        <begin position="206"/>
        <end position="235"/>
    </location>
</feature>
<feature type="compositionally biased region" description="Low complexity" evidence="1">
    <location>
        <begin position="122"/>
        <end position="140"/>
    </location>
</feature>
<feature type="compositionally biased region" description="Basic residues" evidence="1">
    <location>
        <begin position="189"/>
        <end position="205"/>
    </location>
</feature>
<feature type="compositionally biased region" description="Polar residues" evidence="1">
    <location>
        <begin position="726"/>
        <end position="743"/>
    </location>
</feature>
<feature type="compositionally biased region" description="Pro residues" evidence="1">
    <location>
        <begin position="462"/>
        <end position="472"/>
    </location>
</feature>
<keyword evidence="3" id="KW-1185">Reference proteome</keyword>
<feature type="compositionally biased region" description="Basic and acidic residues" evidence="1">
    <location>
        <begin position="700"/>
        <end position="719"/>
    </location>
</feature>
<organism evidence="2 3">
    <name type="scientific">Prorocentrum cordatum</name>
    <dbReference type="NCBI Taxonomy" id="2364126"/>
    <lineage>
        <taxon>Eukaryota</taxon>
        <taxon>Sar</taxon>
        <taxon>Alveolata</taxon>
        <taxon>Dinophyceae</taxon>
        <taxon>Prorocentrales</taxon>
        <taxon>Prorocentraceae</taxon>
        <taxon>Prorocentrum</taxon>
    </lineage>
</organism>
<accession>A0ABN9UHB7</accession>
<feature type="region of interest" description="Disordered" evidence="1">
    <location>
        <begin position="689"/>
        <end position="743"/>
    </location>
</feature>
<evidence type="ECO:0000313" key="2">
    <source>
        <dbReference type="EMBL" id="CAK0859038.1"/>
    </source>
</evidence>
<feature type="compositionally biased region" description="Low complexity" evidence="1">
    <location>
        <begin position="161"/>
        <end position="171"/>
    </location>
</feature>
<feature type="region of interest" description="Disordered" evidence="1">
    <location>
        <begin position="1"/>
        <end position="289"/>
    </location>
</feature>
<feature type="region of interest" description="Disordered" evidence="1">
    <location>
        <begin position="402"/>
        <end position="445"/>
    </location>
</feature>
<feature type="compositionally biased region" description="Low complexity" evidence="1">
    <location>
        <begin position="264"/>
        <end position="275"/>
    </location>
</feature>
<dbReference type="EMBL" id="CAUYUJ010015862">
    <property type="protein sequence ID" value="CAK0859038.1"/>
    <property type="molecule type" value="Genomic_DNA"/>
</dbReference>
<proteinExistence type="predicted"/>
<sequence length="743" mass="79435">MQPPSRGSLPSGRARQQRQLVGGTCLQLQQGSRMKEGWEGGEIGGGGGGGGEAGRGRGSTSGPERPVGGLTAASSTSAPCPSASRPSAWSGRPSRRPAPRRRQRPLGPAASPPRRPPRRAPAPRATCRGPRLARAAAASPRRTRRRPARQRPRGSRRRSRPAAPRARGAAAGWSLGRSAPGRSTAAPRRASHRRPRRRGRARRGRSWPGAAGAPARGAAPAPPRGARWPPAGGARSPRRRWPGWPPRPPWIGDRRGRGTRWRRAASPPRRSWSPAGKRSGRSRRPPTLWTYGPAATGSACPEAILWGMHVLRLGLDQDVVVDDENVRLGVLPVQLDHMDREGPQLELPPLARPSAPRLELWQATEASEGLRPRLVGEAAAGHGRQLVPQEAPERGVAAVAAHRPAVPGHREGDLGGPKTEWRQTAAVTSEPQSTSPHGPSPHGLGTLEALAARDTLGERPRVPQPCDGPEPPLTHHAAWSPHRLGGPRGASRCRRPRRPGKALSRVPTPRGHPDSPLTHHAARSPHRLGIPEDRRARPLRLGGAAAGPRRRRRGPAEAVRHGPPVQAQRRGLGPALRDAERQRARGRRDRAPAARPADVAGLHAGVHHALAVGHGGEHREGAVLLAAAQDGAAVPAQEVPVRGPHLVEAGAVEALHLAVEGELPVEVQLQVGLLDEGDPGEDLLVVDGNAHQRLRRSPRRGIDTDPDVHDPRARARGSPDPHPPYVSSSWERLWSTESPPRSR</sequence>
<feature type="compositionally biased region" description="Basic residues" evidence="1">
    <location>
        <begin position="491"/>
        <end position="500"/>
    </location>
</feature>
<feature type="compositionally biased region" description="Low complexity" evidence="1">
    <location>
        <begin position="72"/>
        <end position="92"/>
    </location>
</feature>
<evidence type="ECO:0000256" key="1">
    <source>
        <dbReference type="SAM" id="MobiDB-lite"/>
    </source>
</evidence>
<name>A0ABN9UHB7_9DINO</name>
<dbReference type="Proteomes" id="UP001189429">
    <property type="component" value="Unassembled WGS sequence"/>
</dbReference>
<feature type="compositionally biased region" description="Gly residues" evidence="1">
    <location>
        <begin position="40"/>
        <end position="59"/>
    </location>
</feature>
<feature type="region of interest" description="Disordered" evidence="1">
    <location>
        <begin position="458"/>
        <end position="596"/>
    </location>
</feature>
<evidence type="ECO:0000313" key="3">
    <source>
        <dbReference type="Proteomes" id="UP001189429"/>
    </source>
</evidence>
<protein>
    <submittedName>
        <fullName evidence="2">Uncharacterized protein</fullName>
    </submittedName>
</protein>
<feature type="compositionally biased region" description="Basic residues" evidence="1">
    <location>
        <begin position="93"/>
        <end position="104"/>
    </location>
</feature>
<reference evidence="2" key="1">
    <citation type="submission" date="2023-10" db="EMBL/GenBank/DDBJ databases">
        <authorList>
            <person name="Chen Y."/>
            <person name="Shah S."/>
            <person name="Dougan E. K."/>
            <person name="Thang M."/>
            <person name="Chan C."/>
        </authorList>
    </citation>
    <scope>NUCLEOTIDE SEQUENCE [LARGE SCALE GENOMIC DNA]</scope>
</reference>
<feature type="compositionally biased region" description="Polar residues" evidence="1">
    <location>
        <begin position="425"/>
        <end position="437"/>
    </location>
</feature>
<gene>
    <name evidence="2" type="ORF">PCOR1329_LOCUS48539</name>
</gene>